<dbReference type="AlphaFoldDB" id="A0A0A5HR04"/>
<accession>A0A0A5HR04</accession>
<protein>
    <submittedName>
        <fullName evidence="3">Universal stress protein UspA</fullName>
    </submittedName>
</protein>
<evidence type="ECO:0000313" key="3">
    <source>
        <dbReference type="EMBL" id="KGX86007.1"/>
    </source>
</evidence>
<keyword evidence="4" id="KW-1185">Reference proteome</keyword>
<dbReference type="EMBL" id="AVPG01000017">
    <property type="protein sequence ID" value="KGX86007.1"/>
    <property type="molecule type" value="Genomic_DNA"/>
</dbReference>
<dbReference type="PANTHER" id="PTHR31964:SF113">
    <property type="entry name" value="USPA DOMAIN-CONTAINING PROTEIN"/>
    <property type="match status" value="1"/>
</dbReference>
<dbReference type="Proteomes" id="UP000030401">
    <property type="component" value="Unassembled WGS sequence"/>
</dbReference>
<evidence type="ECO:0000313" key="4">
    <source>
        <dbReference type="Proteomes" id="UP000030401"/>
    </source>
</evidence>
<evidence type="ECO:0000256" key="1">
    <source>
        <dbReference type="ARBA" id="ARBA00008791"/>
    </source>
</evidence>
<dbReference type="CDD" id="cd00293">
    <property type="entry name" value="USP-like"/>
    <property type="match status" value="1"/>
</dbReference>
<dbReference type="InterPro" id="IPR014729">
    <property type="entry name" value="Rossmann-like_a/b/a_fold"/>
</dbReference>
<reference evidence="3 4" key="1">
    <citation type="submission" date="2013-08" db="EMBL/GenBank/DDBJ databases">
        <authorList>
            <person name="Huang J."/>
            <person name="Wang G."/>
        </authorList>
    </citation>
    <scope>NUCLEOTIDE SEQUENCE [LARGE SCALE GENOMIC DNA]</scope>
    <source>
        <strain evidence="3 4">JSM 072002</strain>
    </source>
</reference>
<dbReference type="PRINTS" id="PR01438">
    <property type="entry name" value="UNVRSLSTRESS"/>
</dbReference>
<dbReference type="PANTHER" id="PTHR31964">
    <property type="entry name" value="ADENINE NUCLEOTIDE ALPHA HYDROLASES-LIKE SUPERFAMILY PROTEIN"/>
    <property type="match status" value="1"/>
</dbReference>
<comment type="similarity">
    <text evidence="1">Belongs to the universal stress protein A family.</text>
</comment>
<sequence length="136" mass="15274">MLVAYDGSKLSKQALQEAMNRADENPETEIHVVTVVNPTGPFTNKTIYKSIEDELRKDSKVELAKLVEQFKREDQHIETEVLTGNPGAQICKYAKNNDITLIMIGSRGLRNVKELFLGSVSHNVVQHAHCPVLIFK</sequence>
<dbReference type="Gene3D" id="3.40.50.620">
    <property type="entry name" value="HUPs"/>
    <property type="match status" value="1"/>
</dbReference>
<name>A0A0A5HR04_9BACI</name>
<gene>
    <name evidence="3" type="ORF">N784_06465</name>
</gene>
<dbReference type="InterPro" id="IPR006015">
    <property type="entry name" value="Universal_stress_UspA"/>
</dbReference>
<dbReference type="Pfam" id="PF00582">
    <property type="entry name" value="Usp"/>
    <property type="match status" value="1"/>
</dbReference>
<dbReference type="STRING" id="1385512.N784_06465"/>
<proteinExistence type="inferred from homology"/>
<dbReference type="InterPro" id="IPR006016">
    <property type="entry name" value="UspA"/>
</dbReference>
<dbReference type="eggNOG" id="COG0589">
    <property type="taxonomic scope" value="Bacteria"/>
</dbReference>
<comment type="caution">
    <text evidence="3">The sequence shown here is derived from an EMBL/GenBank/DDBJ whole genome shotgun (WGS) entry which is preliminary data.</text>
</comment>
<organism evidence="3 4">
    <name type="scientific">Pontibacillus litoralis JSM 072002</name>
    <dbReference type="NCBI Taxonomy" id="1385512"/>
    <lineage>
        <taxon>Bacteria</taxon>
        <taxon>Bacillati</taxon>
        <taxon>Bacillota</taxon>
        <taxon>Bacilli</taxon>
        <taxon>Bacillales</taxon>
        <taxon>Bacillaceae</taxon>
        <taxon>Pontibacillus</taxon>
    </lineage>
</organism>
<feature type="domain" description="UspA" evidence="2">
    <location>
        <begin position="1"/>
        <end position="136"/>
    </location>
</feature>
<dbReference type="SUPFAM" id="SSF52402">
    <property type="entry name" value="Adenine nucleotide alpha hydrolases-like"/>
    <property type="match status" value="1"/>
</dbReference>
<evidence type="ECO:0000259" key="2">
    <source>
        <dbReference type="Pfam" id="PF00582"/>
    </source>
</evidence>